<reference evidence="3" key="1">
    <citation type="journal article" date="2019" name="Int. J. Syst. Evol. Microbiol.">
        <title>The Global Catalogue of Microorganisms (GCM) 10K type strain sequencing project: providing services to taxonomists for standard genome sequencing and annotation.</title>
        <authorList>
            <consortium name="The Broad Institute Genomics Platform"/>
            <consortium name="The Broad Institute Genome Sequencing Center for Infectious Disease"/>
            <person name="Wu L."/>
            <person name="Ma J."/>
        </authorList>
    </citation>
    <scope>NUCLEOTIDE SEQUENCE [LARGE SCALE GENOMIC DNA]</scope>
    <source>
        <strain evidence="3">JCM 17555</strain>
    </source>
</reference>
<protein>
    <submittedName>
        <fullName evidence="2">N-acetyltransferase</fullName>
    </submittedName>
</protein>
<evidence type="ECO:0000313" key="2">
    <source>
        <dbReference type="EMBL" id="GAA3965178.1"/>
    </source>
</evidence>
<dbReference type="InterPro" id="IPR000182">
    <property type="entry name" value="GNAT_dom"/>
</dbReference>
<dbReference type="CDD" id="cd04301">
    <property type="entry name" value="NAT_SF"/>
    <property type="match status" value="1"/>
</dbReference>
<accession>A0ABP7PGD5</accession>
<name>A0ABP7PGD5_9GAMM</name>
<dbReference type="InterPro" id="IPR052742">
    <property type="entry name" value="Mito_N-acetyltransferase"/>
</dbReference>
<dbReference type="EMBL" id="BAABBO010000010">
    <property type="protein sequence ID" value="GAA3965178.1"/>
    <property type="molecule type" value="Genomic_DNA"/>
</dbReference>
<comment type="caution">
    <text evidence="2">The sequence shown here is derived from an EMBL/GenBank/DDBJ whole genome shotgun (WGS) entry which is preliminary data.</text>
</comment>
<dbReference type="Gene3D" id="3.40.630.30">
    <property type="match status" value="1"/>
</dbReference>
<dbReference type="PANTHER" id="PTHR43138:SF1">
    <property type="entry name" value="N-ACETYLTRANSFERASE ACA1"/>
    <property type="match status" value="1"/>
</dbReference>
<dbReference type="SUPFAM" id="SSF55729">
    <property type="entry name" value="Acyl-CoA N-acyltransferases (Nat)"/>
    <property type="match status" value="1"/>
</dbReference>
<evidence type="ECO:0000313" key="3">
    <source>
        <dbReference type="Proteomes" id="UP001501337"/>
    </source>
</evidence>
<dbReference type="PROSITE" id="PS51186">
    <property type="entry name" value="GNAT"/>
    <property type="match status" value="1"/>
</dbReference>
<proteinExistence type="predicted"/>
<evidence type="ECO:0000259" key="1">
    <source>
        <dbReference type="PROSITE" id="PS51186"/>
    </source>
</evidence>
<dbReference type="PANTHER" id="PTHR43138">
    <property type="entry name" value="ACETYLTRANSFERASE, GNAT FAMILY"/>
    <property type="match status" value="1"/>
</dbReference>
<dbReference type="Pfam" id="PF00583">
    <property type="entry name" value="Acetyltransf_1"/>
    <property type="match status" value="1"/>
</dbReference>
<dbReference type="InterPro" id="IPR016181">
    <property type="entry name" value="Acyl_CoA_acyltransferase"/>
</dbReference>
<organism evidence="2 3">
    <name type="scientific">Allohahella marinimesophila</name>
    <dbReference type="NCBI Taxonomy" id="1054972"/>
    <lineage>
        <taxon>Bacteria</taxon>
        <taxon>Pseudomonadati</taxon>
        <taxon>Pseudomonadota</taxon>
        <taxon>Gammaproteobacteria</taxon>
        <taxon>Oceanospirillales</taxon>
        <taxon>Hahellaceae</taxon>
        <taxon>Allohahella</taxon>
    </lineage>
</organism>
<keyword evidence="3" id="KW-1185">Reference proteome</keyword>
<sequence length="166" mass="18400">MKIREASEADIEQIWPIFHEIAAAGETYAYRRDTTKSEALSIWLASPQKTFVFEEDGRVLGTYYIKSNQQGPGDHVCNCGYMVASAARGRGLATAMCQHSQEVAIQLGYKAMQFNFVASTNGGAVLLWHKLGFATVGRLPGAFCHHSKGYVDALVMYKWLEAETEL</sequence>
<dbReference type="Proteomes" id="UP001501337">
    <property type="component" value="Unassembled WGS sequence"/>
</dbReference>
<dbReference type="RefSeq" id="WP_344806603.1">
    <property type="nucleotide sequence ID" value="NZ_BAABBO010000010.1"/>
</dbReference>
<feature type="domain" description="N-acetyltransferase" evidence="1">
    <location>
        <begin position="1"/>
        <end position="161"/>
    </location>
</feature>
<gene>
    <name evidence="2" type="ORF">GCM10022278_23750</name>
</gene>